<dbReference type="PANTHER" id="PTHR21431">
    <property type="entry name" value="PREFOLDIN SUBUNIT 6"/>
    <property type="match status" value="1"/>
</dbReference>
<sequence length="107" mass="12512">MDTEYQQLTQNLDNLVEVRQKLQVQFNENNQVKDEFNKLTPNNTIYKLVGPALVEQDQHESKLNVEKRLDFIKSEIDRTESEIESGQKTIQSIQQSISQQTQQESTE</sequence>
<gene>
    <name evidence="5" type="ORF">E3P86_00406</name>
</gene>
<dbReference type="GO" id="GO:0005737">
    <property type="term" value="C:cytoplasm"/>
    <property type="evidence" value="ECO:0007669"/>
    <property type="project" value="TreeGrafter"/>
</dbReference>
<comment type="similarity">
    <text evidence="1">Belongs to the prefoldin subunit beta family.</text>
</comment>
<proteinExistence type="inferred from homology"/>
<reference evidence="5 6" key="1">
    <citation type="submission" date="2019-03" db="EMBL/GenBank/DDBJ databases">
        <title>Sequencing 23 genomes of Wallemia ichthyophaga.</title>
        <authorList>
            <person name="Gostincar C."/>
        </authorList>
    </citation>
    <scope>NUCLEOTIDE SEQUENCE [LARGE SCALE GENOMIC DNA]</scope>
    <source>
        <strain evidence="5 6">EXF-6200</strain>
    </source>
</reference>
<dbReference type="Pfam" id="PF01920">
    <property type="entry name" value="Prefoldin_2"/>
    <property type="match status" value="1"/>
</dbReference>
<evidence type="ECO:0008006" key="7">
    <source>
        <dbReference type="Google" id="ProtNLM"/>
    </source>
</evidence>
<dbReference type="InterPro" id="IPR002777">
    <property type="entry name" value="PFD_beta-like"/>
</dbReference>
<dbReference type="PANTHER" id="PTHR21431:SF0">
    <property type="entry name" value="PREFOLDIN SUBUNIT 6"/>
    <property type="match status" value="1"/>
</dbReference>
<dbReference type="SUPFAM" id="SSF46579">
    <property type="entry name" value="Prefoldin"/>
    <property type="match status" value="1"/>
</dbReference>
<name>A0A4T0JIB6_WALIC</name>
<feature type="coiled-coil region" evidence="3">
    <location>
        <begin position="5"/>
        <end position="35"/>
    </location>
</feature>
<feature type="compositionally biased region" description="Low complexity" evidence="4">
    <location>
        <begin position="89"/>
        <end position="107"/>
    </location>
</feature>
<evidence type="ECO:0000256" key="1">
    <source>
        <dbReference type="ARBA" id="ARBA00008045"/>
    </source>
</evidence>
<keyword evidence="2" id="KW-0143">Chaperone</keyword>
<evidence type="ECO:0000256" key="2">
    <source>
        <dbReference type="ARBA" id="ARBA00023186"/>
    </source>
</evidence>
<feature type="region of interest" description="Disordered" evidence="4">
    <location>
        <begin position="80"/>
        <end position="107"/>
    </location>
</feature>
<accession>A0A4T0JIB6</accession>
<dbReference type="CDD" id="cd23161">
    <property type="entry name" value="Prefoldin_6"/>
    <property type="match status" value="1"/>
</dbReference>
<dbReference type="GO" id="GO:0051131">
    <property type="term" value="P:chaperone-mediated protein complex assembly"/>
    <property type="evidence" value="ECO:0007669"/>
    <property type="project" value="TreeGrafter"/>
</dbReference>
<dbReference type="FunFam" id="1.10.287.370:FF:000003">
    <property type="entry name" value="Prefoldin subunit 6"/>
    <property type="match status" value="1"/>
</dbReference>
<dbReference type="EMBL" id="SPOI01000009">
    <property type="protein sequence ID" value="TIB42327.1"/>
    <property type="molecule type" value="Genomic_DNA"/>
</dbReference>
<evidence type="ECO:0000313" key="6">
    <source>
        <dbReference type="Proteomes" id="UP000310689"/>
    </source>
</evidence>
<dbReference type="AlphaFoldDB" id="A0A4T0JIB6"/>
<dbReference type="OMA" id="VQTEFAQ"/>
<dbReference type="GO" id="GO:0051082">
    <property type="term" value="F:unfolded protein binding"/>
    <property type="evidence" value="ECO:0007669"/>
    <property type="project" value="InterPro"/>
</dbReference>
<evidence type="ECO:0000256" key="4">
    <source>
        <dbReference type="SAM" id="MobiDB-lite"/>
    </source>
</evidence>
<dbReference type="GO" id="GO:0006457">
    <property type="term" value="P:protein folding"/>
    <property type="evidence" value="ECO:0007669"/>
    <property type="project" value="InterPro"/>
</dbReference>
<dbReference type="GO" id="GO:0051087">
    <property type="term" value="F:protein-folding chaperone binding"/>
    <property type="evidence" value="ECO:0007669"/>
    <property type="project" value="TreeGrafter"/>
</dbReference>
<comment type="caution">
    <text evidence="5">The sequence shown here is derived from an EMBL/GenBank/DDBJ whole genome shotgun (WGS) entry which is preliminary data.</text>
</comment>
<dbReference type="Gene3D" id="1.10.287.370">
    <property type="match status" value="1"/>
</dbReference>
<dbReference type="Proteomes" id="UP000310689">
    <property type="component" value="Unassembled WGS sequence"/>
</dbReference>
<evidence type="ECO:0000313" key="5">
    <source>
        <dbReference type="EMBL" id="TIB42327.1"/>
    </source>
</evidence>
<protein>
    <recommendedName>
        <fullName evidence="7">Prefoldin subunit 6</fullName>
    </recommendedName>
</protein>
<dbReference type="GO" id="GO:0016272">
    <property type="term" value="C:prefoldin complex"/>
    <property type="evidence" value="ECO:0007669"/>
    <property type="project" value="InterPro"/>
</dbReference>
<organism evidence="5 6">
    <name type="scientific">Wallemia ichthyophaga</name>
    <dbReference type="NCBI Taxonomy" id="245174"/>
    <lineage>
        <taxon>Eukaryota</taxon>
        <taxon>Fungi</taxon>
        <taxon>Dikarya</taxon>
        <taxon>Basidiomycota</taxon>
        <taxon>Wallemiomycotina</taxon>
        <taxon>Wallemiomycetes</taxon>
        <taxon>Wallemiales</taxon>
        <taxon>Wallemiaceae</taxon>
        <taxon>Wallemia</taxon>
    </lineage>
</organism>
<keyword evidence="3" id="KW-0175">Coiled coil</keyword>
<evidence type="ECO:0000256" key="3">
    <source>
        <dbReference type="SAM" id="Coils"/>
    </source>
</evidence>
<dbReference type="InterPro" id="IPR009053">
    <property type="entry name" value="Prefoldin"/>
</dbReference>